<accession>A0A4R1I569</accession>
<comment type="caution">
    <text evidence="3">The sequence shown here is derived from an EMBL/GenBank/DDBJ whole genome shotgun (WGS) entry which is preliminary data.</text>
</comment>
<proteinExistence type="predicted"/>
<dbReference type="InterPro" id="IPR011105">
    <property type="entry name" value="Cell_wall_hydrolase_SleB"/>
</dbReference>
<evidence type="ECO:0000259" key="2">
    <source>
        <dbReference type="Pfam" id="PF07486"/>
    </source>
</evidence>
<evidence type="ECO:0000256" key="1">
    <source>
        <dbReference type="SAM" id="MobiDB-lite"/>
    </source>
</evidence>
<dbReference type="Pfam" id="PF07486">
    <property type="entry name" value="Hydrolase_2"/>
    <property type="match status" value="1"/>
</dbReference>
<sequence>MRPLLPVTREARSGGFCCVMVRRRRVNMRISTRVRSVGKTGATALALLFVGSSAIGLQDVRSRLTGQPGVAERVRISILGEPVHLLKASTFSWPSRSALLAPSEITIPPPAALAVDINRTAKADRLALKSAAPLDADPLAVSGVATPASLAGAGTGTGTTHGAGIGTEPASFAGTGTDPLEDDDNAELAAAPGDGLYAVAAGDPTGDPAQLELDGPGLDARETEIRVPGDGALAAALDGAGTAPASSYESDPALPLYRQNAFIFGLDETALPPQPFLHMSALPAGDSGTTDAPKAEDDLQRVTEGPSPAERLGLAGKRRERAEKCLAEAVYFESRGEPLRGQVAVAQVVMNRVFSGYYPADICRAVYQNAHRRLACQFTFACDRVRDVVTEPELWKQAREIAGDMLEGRVWDPKVGRATHYHARSVRPYWIREMRKLDRIGEHTFYRPRRWTS</sequence>
<organism evidence="3 4">
    <name type="scientific">Ancylobacter aquaticus</name>
    <dbReference type="NCBI Taxonomy" id="100"/>
    <lineage>
        <taxon>Bacteria</taxon>
        <taxon>Pseudomonadati</taxon>
        <taxon>Pseudomonadota</taxon>
        <taxon>Alphaproteobacteria</taxon>
        <taxon>Hyphomicrobiales</taxon>
        <taxon>Xanthobacteraceae</taxon>
        <taxon>Ancylobacter</taxon>
    </lineage>
</organism>
<evidence type="ECO:0000313" key="4">
    <source>
        <dbReference type="Proteomes" id="UP000295030"/>
    </source>
</evidence>
<keyword evidence="4" id="KW-1185">Reference proteome</keyword>
<dbReference type="InterPro" id="IPR042047">
    <property type="entry name" value="SleB_dom1"/>
</dbReference>
<evidence type="ECO:0000313" key="3">
    <source>
        <dbReference type="EMBL" id="TCK30467.1"/>
    </source>
</evidence>
<dbReference type="AlphaFoldDB" id="A0A4R1I569"/>
<gene>
    <name evidence="3" type="ORF">EV667_0557</name>
</gene>
<reference evidence="3 4" key="1">
    <citation type="submission" date="2019-03" db="EMBL/GenBank/DDBJ databases">
        <title>Genomic Encyclopedia of Type Strains, Phase IV (KMG-IV): sequencing the most valuable type-strain genomes for metagenomic binning, comparative biology and taxonomic classification.</title>
        <authorList>
            <person name="Goeker M."/>
        </authorList>
    </citation>
    <scope>NUCLEOTIDE SEQUENCE [LARGE SCALE GENOMIC DNA]</scope>
    <source>
        <strain evidence="3 4">DSM 101</strain>
    </source>
</reference>
<dbReference type="Proteomes" id="UP000295030">
    <property type="component" value="Unassembled WGS sequence"/>
</dbReference>
<feature type="region of interest" description="Disordered" evidence="1">
    <location>
        <begin position="281"/>
        <end position="311"/>
    </location>
</feature>
<protein>
    <submittedName>
        <fullName evidence="3">Cell wall hydrolase</fullName>
    </submittedName>
</protein>
<feature type="domain" description="Cell wall hydrolase SleB" evidence="2">
    <location>
        <begin position="336"/>
        <end position="446"/>
    </location>
</feature>
<dbReference type="GO" id="GO:0016787">
    <property type="term" value="F:hydrolase activity"/>
    <property type="evidence" value="ECO:0007669"/>
    <property type="project" value="UniProtKB-KW"/>
</dbReference>
<keyword evidence="3" id="KW-0378">Hydrolase</keyword>
<dbReference type="Gene3D" id="1.10.10.2520">
    <property type="entry name" value="Cell wall hydrolase SleB, domain 1"/>
    <property type="match status" value="1"/>
</dbReference>
<dbReference type="EMBL" id="SMFY01000001">
    <property type="protein sequence ID" value="TCK30467.1"/>
    <property type="molecule type" value="Genomic_DNA"/>
</dbReference>
<name>A0A4R1I569_ANCAQ</name>